<evidence type="ECO:0000256" key="4">
    <source>
        <dbReference type="ARBA" id="ARBA00022692"/>
    </source>
</evidence>
<dbReference type="Gene3D" id="3.30.1330.60">
    <property type="entry name" value="OmpA-like domain"/>
    <property type="match status" value="1"/>
</dbReference>
<dbReference type="OrthoDB" id="189250at2"/>
<dbReference type="GO" id="GO:0009279">
    <property type="term" value="C:cell outer membrane"/>
    <property type="evidence" value="ECO:0007669"/>
    <property type="project" value="UniProtKB-SubCell"/>
</dbReference>
<dbReference type="GO" id="GO:0046930">
    <property type="term" value="C:pore complex"/>
    <property type="evidence" value="ECO:0007669"/>
    <property type="project" value="UniProtKB-KW"/>
</dbReference>
<sequence length="382" mass="39981">MRKLAIAVALASTALATPALARDKAWYVGVEGGAMIVEDIHFDITSGATKTKDAAQADSDYGYDVGGNVGYDFGMFRIEAEVSYKGANLDVWRSTLRTPAFSPNGAASAGGAAPGRYAGPGGKTTALSFMLNGMLDFGDDDGLQGFVGGGVGVARVKAEKYALSSGGSFLDDSDTVFAWQAIAGIRAPLTSNIDATLKYRFFNAQNVKLVDVTGRTLEGRFRSHSILGGVTFNFGEPPAPPPAPVVEPPAPPPAEPPAPPPAPTVVCSPGPFIVFFEWDKSDITPEAASILDNAIAQYANCGNAQVMLAGHADRSGSAQYNVGLSQRRADAVKAYMVAHSIPDSVVTEQAFGESRPRVETADGVREVQNRRVEITYGPGSGQ</sequence>
<accession>A0A5B8LNL5</accession>
<feature type="chain" id="PRO_5022753095" evidence="12">
    <location>
        <begin position="22"/>
        <end position="382"/>
    </location>
</feature>
<dbReference type="GO" id="GO:0006811">
    <property type="term" value="P:monoatomic ion transport"/>
    <property type="evidence" value="ECO:0007669"/>
    <property type="project" value="UniProtKB-KW"/>
</dbReference>
<evidence type="ECO:0000256" key="9">
    <source>
        <dbReference type="ARBA" id="ARBA00023237"/>
    </source>
</evidence>
<evidence type="ECO:0000256" key="10">
    <source>
        <dbReference type="PROSITE-ProRule" id="PRU00473"/>
    </source>
</evidence>
<dbReference type="InterPro" id="IPR011250">
    <property type="entry name" value="OMP/PagP_B-barrel"/>
</dbReference>
<evidence type="ECO:0000313" key="14">
    <source>
        <dbReference type="EMBL" id="QDZ08670.1"/>
    </source>
</evidence>
<dbReference type="AlphaFoldDB" id="A0A5B8LNL5"/>
<keyword evidence="5 12" id="KW-0732">Signal</keyword>
<dbReference type="Gene3D" id="2.40.160.20">
    <property type="match status" value="1"/>
</dbReference>
<reference evidence="14 15" key="1">
    <citation type="submission" date="2019-07" db="EMBL/GenBank/DDBJ databases">
        <title>Full genome sequence of Sphingomonas sp. 4R-6-7(HKS19).</title>
        <authorList>
            <person name="Im W.-T."/>
        </authorList>
    </citation>
    <scope>NUCLEOTIDE SEQUENCE [LARGE SCALE GENOMIC DNA]</scope>
    <source>
        <strain evidence="14 15">HKS19</strain>
    </source>
</reference>
<evidence type="ECO:0000313" key="15">
    <source>
        <dbReference type="Proteomes" id="UP000315673"/>
    </source>
</evidence>
<evidence type="ECO:0000256" key="5">
    <source>
        <dbReference type="ARBA" id="ARBA00022729"/>
    </source>
</evidence>
<keyword evidence="7" id="KW-0626">Porin</keyword>
<keyword evidence="9" id="KW-0998">Cell outer membrane</keyword>
<keyword evidence="2" id="KW-0813">Transport</keyword>
<keyword evidence="6" id="KW-0406">Ion transport</keyword>
<keyword evidence="4" id="KW-0812">Transmembrane</keyword>
<evidence type="ECO:0000256" key="7">
    <source>
        <dbReference type="ARBA" id="ARBA00023114"/>
    </source>
</evidence>
<dbReference type="SUPFAM" id="SSF56925">
    <property type="entry name" value="OMPA-like"/>
    <property type="match status" value="1"/>
</dbReference>
<evidence type="ECO:0000256" key="2">
    <source>
        <dbReference type="ARBA" id="ARBA00022448"/>
    </source>
</evidence>
<comment type="subcellular location">
    <subcellularLocation>
        <location evidence="1">Cell outer membrane</location>
        <topology evidence="1">Multi-pass membrane protein</topology>
    </subcellularLocation>
</comment>
<feature type="domain" description="OmpA-like" evidence="13">
    <location>
        <begin position="263"/>
        <end position="380"/>
    </location>
</feature>
<organism evidence="14 15">
    <name type="scientific">Sphingomonas panacisoli</name>
    <dbReference type="NCBI Taxonomy" id="1813879"/>
    <lineage>
        <taxon>Bacteria</taxon>
        <taxon>Pseudomonadati</taxon>
        <taxon>Pseudomonadota</taxon>
        <taxon>Alphaproteobacteria</taxon>
        <taxon>Sphingomonadales</taxon>
        <taxon>Sphingomonadaceae</taxon>
        <taxon>Sphingomonas</taxon>
    </lineage>
</organism>
<feature type="region of interest" description="Disordered" evidence="11">
    <location>
        <begin position="238"/>
        <end position="260"/>
    </location>
</feature>
<dbReference type="PANTHER" id="PTHR30329">
    <property type="entry name" value="STATOR ELEMENT OF FLAGELLAR MOTOR COMPLEX"/>
    <property type="match status" value="1"/>
</dbReference>
<protein>
    <submittedName>
        <fullName evidence="14">OmpA family protein</fullName>
    </submittedName>
</protein>
<name>A0A5B8LNL5_9SPHN</name>
<dbReference type="PRINTS" id="PR01021">
    <property type="entry name" value="OMPADOMAIN"/>
</dbReference>
<dbReference type="RefSeq" id="WP_146573433.1">
    <property type="nucleotide sequence ID" value="NZ_CP042306.1"/>
</dbReference>
<evidence type="ECO:0000256" key="6">
    <source>
        <dbReference type="ARBA" id="ARBA00023065"/>
    </source>
</evidence>
<feature type="signal peptide" evidence="12">
    <location>
        <begin position="1"/>
        <end position="21"/>
    </location>
</feature>
<dbReference type="Pfam" id="PF13505">
    <property type="entry name" value="OMP_b-brl"/>
    <property type="match status" value="1"/>
</dbReference>
<gene>
    <name evidence="14" type="ORF">FPZ24_15345</name>
</gene>
<evidence type="ECO:0000256" key="12">
    <source>
        <dbReference type="SAM" id="SignalP"/>
    </source>
</evidence>
<dbReference type="KEGG" id="spai:FPZ24_15345"/>
<dbReference type="InterPro" id="IPR050330">
    <property type="entry name" value="Bact_OuterMem_StrucFunc"/>
</dbReference>
<dbReference type="InterPro" id="IPR006665">
    <property type="entry name" value="OmpA-like"/>
</dbReference>
<dbReference type="InterPro" id="IPR036737">
    <property type="entry name" value="OmpA-like_sf"/>
</dbReference>
<evidence type="ECO:0000256" key="11">
    <source>
        <dbReference type="SAM" id="MobiDB-lite"/>
    </source>
</evidence>
<dbReference type="InterPro" id="IPR006664">
    <property type="entry name" value="OMP_bac"/>
</dbReference>
<proteinExistence type="predicted"/>
<dbReference type="SUPFAM" id="SSF103088">
    <property type="entry name" value="OmpA-like"/>
    <property type="match status" value="1"/>
</dbReference>
<evidence type="ECO:0000256" key="1">
    <source>
        <dbReference type="ARBA" id="ARBA00004571"/>
    </source>
</evidence>
<dbReference type="PANTHER" id="PTHR30329:SF21">
    <property type="entry name" value="LIPOPROTEIN YIAD-RELATED"/>
    <property type="match status" value="1"/>
</dbReference>
<dbReference type="Pfam" id="PF00691">
    <property type="entry name" value="OmpA"/>
    <property type="match status" value="1"/>
</dbReference>
<dbReference type="CDD" id="cd07185">
    <property type="entry name" value="OmpA_C-like"/>
    <property type="match status" value="1"/>
</dbReference>
<dbReference type="EMBL" id="CP042306">
    <property type="protein sequence ID" value="QDZ08670.1"/>
    <property type="molecule type" value="Genomic_DNA"/>
</dbReference>
<evidence type="ECO:0000256" key="3">
    <source>
        <dbReference type="ARBA" id="ARBA00022452"/>
    </source>
</evidence>
<dbReference type="GO" id="GO:0015288">
    <property type="term" value="F:porin activity"/>
    <property type="evidence" value="ECO:0007669"/>
    <property type="project" value="UniProtKB-KW"/>
</dbReference>
<dbReference type="Proteomes" id="UP000315673">
    <property type="component" value="Chromosome"/>
</dbReference>
<evidence type="ECO:0000256" key="8">
    <source>
        <dbReference type="ARBA" id="ARBA00023136"/>
    </source>
</evidence>
<keyword evidence="3" id="KW-1134">Transmembrane beta strand</keyword>
<keyword evidence="8 10" id="KW-0472">Membrane</keyword>
<keyword evidence="15" id="KW-1185">Reference proteome</keyword>
<dbReference type="PROSITE" id="PS51123">
    <property type="entry name" value="OMPA_2"/>
    <property type="match status" value="1"/>
</dbReference>
<evidence type="ECO:0000259" key="13">
    <source>
        <dbReference type="PROSITE" id="PS51123"/>
    </source>
</evidence>
<dbReference type="InterPro" id="IPR027385">
    <property type="entry name" value="Beta-barrel_OMP"/>
</dbReference>